<comment type="caution">
    <text evidence="3">The sequence shown here is derived from an EMBL/GenBank/DDBJ whole genome shotgun (WGS) entry which is preliminary data.</text>
</comment>
<gene>
    <name evidence="3" type="ORF">QYE76_032119</name>
</gene>
<name>A0AAD8QT27_LOLMU</name>
<keyword evidence="1" id="KW-0175">Coiled coil</keyword>
<dbReference type="EMBL" id="JAUUTY010000007">
    <property type="protein sequence ID" value="KAK1608446.1"/>
    <property type="molecule type" value="Genomic_DNA"/>
</dbReference>
<feature type="compositionally biased region" description="Basic residues" evidence="2">
    <location>
        <begin position="253"/>
        <end position="262"/>
    </location>
</feature>
<protein>
    <submittedName>
        <fullName evidence="3">Uncharacterized protein</fullName>
    </submittedName>
</protein>
<evidence type="ECO:0000313" key="3">
    <source>
        <dbReference type="EMBL" id="KAK1608446.1"/>
    </source>
</evidence>
<reference evidence="3" key="1">
    <citation type="submission" date="2023-07" db="EMBL/GenBank/DDBJ databases">
        <title>A chromosome-level genome assembly of Lolium multiflorum.</title>
        <authorList>
            <person name="Chen Y."/>
            <person name="Copetti D."/>
            <person name="Kolliker R."/>
            <person name="Studer B."/>
        </authorList>
    </citation>
    <scope>NUCLEOTIDE SEQUENCE</scope>
    <source>
        <strain evidence="3">02402/16</strain>
        <tissue evidence="3">Leaf</tissue>
    </source>
</reference>
<feature type="region of interest" description="Disordered" evidence="2">
    <location>
        <begin position="288"/>
        <end position="340"/>
    </location>
</feature>
<evidence type="ECO:0000256" key="1">
    <source>
        <dbReference type="SAM" id="Coils"/>
    </source>
</evidence>
<feature type="region of interest" description="Disordered" evidence="2">
    <location>
        <begin position="1"/>
        <end position="43"/>
    </location>
</feature>
<accession>A0AAD8QT27</accession>
<feature type="compositionally biased region" description="Basic and acidic residues" evidence="2">
    <location>
        <begin position="316"/>
        <end position="336"/>
    </location>
</feature>
<evidence type="ECO:0000256" key="2">
    <source>
        <dbReference type="SAM" id="MobiDB-lite"/>
    </source>
</evidence>
<feature type="region of interest" description="Disordered" evidence="2">
    <location>
        <begin position="223"/>
        <end position="268"/>
    </location>
</feature>
<feature type="region of interest" description="Disordered" evidence="2">
    <location>
        <begin position="609"/>
        <end position="646"/>
    </location>
</feature>
<keyword evidence="4" id="KW-1185">Reference proteome</keyword>
<organism evidence="3 4">
    <name type="scientific">Lolium multiflorum</name>
    <name type="common">Italian ryegrass</name>
    <name type="synonym">Lolium perenne subsp. multiflorum</name>
    <dbReference type="NCBI Taxonomy" id="4521"/>
    <lineage>
        <taxon>Eukaryota</taxon>
        <taxon>Viridiplantae</taxon>
        <taxon>Streptophyta</taxon>
        <taxon>Embryophyta</taxon>
        <taxon>Tracheophyta</taxon>
        <taxon>Spermatophyta</taxon>
        <taxon>Magnoliopsida</taxon>
        <taxon>Liliopsida</taxon>
        <taxon>Poales</taxon>
        <taxon>Poaceae</taxon>
        <taxon>BOP clade</taxon>
        <taxon>Pooideae</taxon>
        <taxon>Poodae</taxon>
        <taxon>Poeae</taxon>
        <taxon>Poeae Chloroplast Group 2 (Poeae type)</taxon>
        <taxon>Loliodinae</taxon>
        <taxon>Loliinae</taxon>
        <taxon>Lolium</taxon>
    </lineage>
</organism>
<dbReference type="PANTHER" id="PTHR35046:SF26">
    <property type="entry name" value="RNA-DIRECTED DNA POLYMERASE"/>
    <property type="match status" value="1"/>
</dbReference>
<feature type="region of interest" description="Disordered" evidence="2">
    <location>
        <begin position="687"/>
        <end position="713"/>
    </location>
</feature>
<sequence length="713" mass="79912">MNEDSKTSSSSSSDMHMCLMAKGPKVTPTLNPNTSSYDESDDDDDNDMLKELFFVRFTLRGDALVKFDYLMDTLKERNESIEDLESHIENEKRRFNILRQELKNERCITHGLKKEMDSYVLEKEKSIDDACSTNSTSREASILKENVELRAQLDVLTSNYRELEESHNKLSGSHDDLLISYDGLKLAHEASITKYFHSTNHVEEIKELKAQVLSLKKDLEKRHEGKSGLDKMLSVQQSPNDKSGLGFNSNNKNKSKSKRNKKKGQDKVKDPAKLVFFKCKVEGHHVRSCPLKKKKHLSEKKLGKRTQGQAQAKARPQVEDRPLLKNNQDKVPQEKKSTKKRKGHTCYLCREKGHFAVVISSRFGGVARVDDVLASWYRDNVTVQGIVGVRSSWADFKLNPRARFVAKFTRLDKQVVGSNTTVEKEPGSDTMGTTVVIEEDVPLSGLNMQLKKVHDYACKTVDKVDDYIDEIECDVLPLEACGLLLGRPWQYDRNVTHTGRANTYSFMHGGKHRTLKPMGDDHIKSDVELVVRKEKLHKPKVQHEVHDVPSVDVGDISAMPVDDKPVIVSDKPDEAKPIVDEDVAACATVPVCVDARWYKESSYSVTQGSIKTSQDEDRATPERITWDPLITSAAGGGQGESASTHPFADLADDDELMILEQLAVTPLDVAPLAAGHVPLVWKRKVATEQPKASGLAAKKHQRKKPKAIPKAVG</sequence>
<dbReference type="AlphaFoldDB" id="A0AAD8QT27"/>
<feature type="compositionally biased region" description="Basic residues" evidence="2">
    <location>
        <begin position="697"/>
        <end position="707"/>
    </location>
</feature>
<dbReference type="Proteomes" id="UP001231189">
    <property type="component" value="Unassembled WGS sequence"/>
</dbReference>
<proteinExistence type="predicted"/>
<feature type="coiled-coil region" evidence="1">
    <location>
        <begin position="71"/>
        <end position="108"/>
    </location>
</feature>
<feature type="compositionally biased region" description="Basic and acidic residues" evidence="2">
    <location>
        <begin position="613"/>
        <end position="625"/>
    </location>
</feature>
<feature type="compositionally biased region" description="Basic residues" evidence="2">
    <location>
        <begin position="288"/>
        <end position="304"/>
    </location>
</feature>
<dbReference type="PANTHER" id="PTHR35046">
    <property type="entry name" value="ZINC KNUCKLE (CCHC-TYPE) FAMILY PROTEIN"/>
    <property type="match status" value="1"/>
</dbReference>
<evidence type="ECO:0000313" key="4">
    <source>
        <dbReference type="Proteomes" id="UP001231189"/>
    </source>
</evidence>